<dbReference type="GO" id="GO:0005886">
    <property type="term" value="C:plasma membrane"/>
    <property type="evidence" value="ECO:0007669"/>
    <property type="project" value="UniProtKB-SubCell"/>
</dbReference>
<sequence length="405" mass="43889">MPLFHYKAKDASGDLSEGTVAAGNKFELARNLKAEGKEVLFAEETQASGKNFSDAVAAFLTRIKMEDLIMFSKNLSAMINAGLALSRALSVLERQTPNQKFKGVLHELGEDISKGTSLSDAMGKHSAVFSTLFVSMVRAGEESGNLAQSLEVIGSQLEKSYVLRKKIKGAMMYPAVVITAMIIIATLMFIYVVPSLLETFKSMNVELPTSTKVIIFISDSLQNYGLWVFLGAVVLAIGVVMGLRTSRGKRAFEWVVLHLPVISGIAKESNSAMTSRTLSSLLSSGVDIIEALHITRDVVQNSYYKDVIDAAIKNIEKGSALSVAFVEAEKIYPILVGEMIEVGEETGKLSEMLLRVAVFYEAEVEAATKDMATIIEPILMLVIGGGVGFFAVSMITPLYSVMNNI</sequence>
<keyword evidence="5 8" id="KW-0812">Transmembrane</keyword>
<proteinExistence type="inferred from homology"/>
<evidence type="ECO:0000256" key="3">
    <source>
        <dbReference type="ARBA" id="ARBA00022475"/>
    </source>
</evidence>
<evidence type="ECO:0000313" key="11">
    <source>
        <dbReference type="Proteomes" id="UP000176997"/>
    </source>
</evidence>
<comment type="subcellular location">
    <subcellularLocation>
        <location evidence="1">Cell inner membrane</location>
        <topology evidence="1">Multi-pass membrane protein</topology>
    </subcellularLocation>
</comment>
<dbReference type="PRINTS" id="PR00812">
    <property type="entry name" value="BCTERIALGSPF"/>
</dbReference>
<comment type="similarity">
    <text evidence="2">Belongs to the GSP F family.</text>
</comment>
<keyword evidence="4" id="KW-0997">Cell inner membrane</keyword>
<feature type="transmembrane region" description="Helical" evidence="8">
    <location>
        <begin position="224"/>
        <end position="243"/>
    </location>
</feature>
<organism evidence="10 11">
    <name type="scientific">Candidatus Yonathbacteria bacterium RIFCSPHIGHO2_01_FULL_51_10</name>
    <dbReference type="NCBI Taxonomy" id="1802723"/>
    <lineage>
        <taxon>Bacteria</taxon>
        <taxon>Candidatus Yonathiibacteriota</taxon>
    </lineage>
</organism>
<protein>
    <recommendedName>
        <fullName evidence="9">Type II secretion system protein GspF domain-containing protein</fullName>
    </recommendedName>
</protein>
<feature type="transmembrane region" description="Helical" evidence="8">
    <location>
        <begin position="378"/>
        <end position="399"/>
    </location>
</feature>
<dbReference type="Proteomes" id="UP000176997">
    <property type="component" value="Unassembled WGS sequence"/>
</dbReference>
<gene>
    <name evidence="10" type="ORF">A2675_01775</name>
</gene>
<evidence type="ECO:0000256" key="2">
    <source>
        <dbReference type="ARBA" id="ARBA00005745"/>
    </source>
</evidence>
<evidence type="ECO:0000256" key="8">
    <source>
        <dbReference type="SAM" id="Phobius"/>
    </source>
</evidence>
<dbReference type="InterPro" id="IPR018076">
    <property type="entry name" value="T2SS_GspF_dom"/>
</dbReference>
<dbReference type="STRING" id="1802723.A2675_01775"/>
<evidence type="ECO:0000259" key="9">
    <source>
        <dbReference type="Pfam" id="PF00482"/>
    </source>
</evidence>
<dbReference type="Pfam" id="PF00482">
    <property type="entry name" value="T2SSF"/>
    <property type="match status" value="2"/>
</dbReference>
<keyword evidence="7 8" id="KW-0472">Membrane</keyword>
<dbReference type="InterPro" id="IPR003004">
    <property type="entry name" value="GspF/PilC"/>
</dbReference>
<evidence type="ECO:0000256" key="4">
    <source>
        <dbReference type="ARBA" id="ARBA00022519"/>
    </source>
</evidence>
<reference evidence="10 11" key="1">
    <citation type="journal article" date="2016" name="Nat. Commun.">
        <title>Thousands of microbial genomes shed light on interconnected biogeochemical processes in an aquifer system.</title>
        <authorList>
            <person name="Anantharaman K."/>
            <person name="Brown C.T."/>
            <person name="Hug L.A."/>
            <person name="Sharon I."/>
            <person name="Castelle C.J."/>
            <person name="Probst A.J."/>
            <person name="Thomas B.C."/>
            <person name="Singh A."/>
            <person name="Wilkins M.J."/>
            <person name="Karaoz U."/>
            <person name="Brodie E.L."/>
            <person name="Williams K.H."/>
            <person name="Hubbard S.S."/>
            <person name="Banfield J.F."/>
        </authorList>
    </citation>
    <scope>NUCLEOTIDE SEQUENCE [LARGE SCALE GENOMIC DNA]</scope>
</reference>
<keyword evidence="6 8" id="KW-1133">Transmembrane helix</keyword>
<comment type="caution">
    <text evidence="10">The sequence shown here is derived from an EMBL/GenBank/DDBJ whole genome shotgun (WGS) entry which is preliminary data.</text>
</comment>
<dbReference type="EMBL" id="MHUS01000007">
    <property type="protein sequence ID" value="OHA81857.1"/>
    <property type="molecule type" value="Genomic_DNA"/>
</dbReference>
<dbReference type="PANTHER" id="PTHR30012:SF0">
    <property type="entry name" value="TYPE II SECRETION SYSTEM PROTEIN F-RELATED"/>
    <property type="match status" value="1"/>
</dbReference>
<dbReference type="FunFam" id="1.20.81.30:FF:000001">
    <property type="entry name" value="Type II secretion system protein F"/>
    <property type="match status" value="2"/>
</dbReference>
<evidence type="ECO:0000256" key="7">
    <source>
        <dbReference type="ARBA" id="ARBA00023136"/>
    </source>
</evidence>
<evidence type="ECO:0000256" key="5">
    <source>
        <dbReference type="ARBA" id="ARBA00022692"/>
    </source>
</evidence>
<feature type="domain" description="Type II secretion system protein GspF" evidence="9">
    <location>
        <begin position="275"/>
        <end position="397"/>
    </location>
</feature>
<feature type="transmembrane region" description="Helical" evidence="8">
    <location>
        <begin position="170"/>
        <end position="193"/>
    </location>
</feature>
<feature type="domain" description="Type II secretion system protein GspF" evidence="9">
    <location>
        <begin position="71"/>
        <end position="194"/>
    </location>
</feature>
<dbReference type="AlphaFoldDB" id="A0A1G2S9Y7"/>
<keyword evidence="3" id="KW-1003">Cell membrane</keyword>
<evidence type="ECO:0000256" key="6">
    <source>
        <dbReference type="ARBA" id="ARBA00022989"/>
    </source>
</evidence>
<dbReference type="Gene3D" id="1.20.81.30">
    <property type="entry name" value="Type II secretion system (T2SS), domain F"/>
    <property type="match status" value="2"/>
</dbReference>
<evidence type="ECO:0000256" key="1">
    <source>
        <dbReference type="ARBA" id="ARBA00004429"/>
    </source>
</evidence>
<name>A0A1G2S9Y7_9BACT</name>
<dbReference type="InterPro" id="IPR042094">
    <property type="entry name" value="T2SS_GspF_sf"/>
</dbReference>
<dbReference type="PANTHER" id="PTHR30012">
    <property type="entry name" value="GENERAL SECRETION PATHWAY PROTEIN"/>
    <property type="match status" value="1"/>
</dbReference>
<accession>A0A1G2S9Y7</accession>
<evidence type="ECO:0000313" key="10">
    <source>
        <dbReference type="EMBL" id="OHA81857.1"/>
    </source>
</evidence>